<evidence type="ECO:0000313" key="3">
    <source>
        <dbReference type="EMBL" id="KAI7794556.1"/>
    </source>
</evidence>
<dbReference type="Proteomes" id="UP001059041">
    <property type="component" value="Linkage Group LG21"/>
</dbReference>
<proteinExistence type="predicted"/>
<reference evidence="3" key="1">
    <citation type="submission" date="2021-02" db="EMBL/GenBank/DDBJ databases">
        <title>Comparative genomics reveals that relaxation of natural selection precedes convergent phenotypic evolution of cavefish.</title>
        <authorList>
            <person name="Peng Z."/>
        </authorList>
    </citation>
    <scope>NUCLEOTIDE SEQUENCE</scope>
    <source>
        <tissue evidence="3">Muscle</tissue>
    </source>
</reference>
<feature type="compositionally biased region" description="Low complexity" evidence="1">
    <location>
        <begin position="89"/>
        <end position="105"/>
    </location>
</feature>
<dbReference type="AlphaFoldDB" id="A0A9W7TDK7"/>
<gene>
    <name evidence="3" type="ORF">IRJ41_015357</name>
</gene>
<organism evidence="3 4">
    <name type="scientific">Triplophysa rosa</name>
    <name type="common">Cave loach</name>
    <dbReference type="NCBI Taxonomy" id="992332"/>
    <lineage>
        <taxon>Eukaryota</taxon>
        <taxon>Metazoa</taxon>
        <taxon>Chordata</taxon>
        <taxon>Craniata</taxon>
        <taxon>Vertebrata</taxon>
        <taxon>Euteleostomi</taxon>
        <taxon>Actinopterygii</taxon>
        <taxon>Neopterygii</taxon>
        <taxon>Teleostei</taxon>
        <taxon>Ostariophysi</taxon>
        <taxon>Cypriniformes</taxon>
        <taxon>Nemacheilidae</taxon>
        <taxon>Triplophysa</taxon>
    </lineage>
</organism>
<dbReference type="Gene3D" id="2.60.40.10">
    <property type="entry name" value="Immunoglobulins"/>
    <property type="match status" value="1"/>
</dbReference>
<keyword evidence="2" id="KW-1133">Transmembrane helix</keyword>
<evidence type="ECO:0008006" key="5">
    <source>
        <dbReference type="Google" id="ProtNLM"/>
    </source>
</evidence>
<sequence length="158" mass="17942">MAHLKDITKIKPGGRWTLEQNRTLVLRRCSPEEERNGCSNFTSPRFSVQTVNDTVFIALHNVTESDAGRYTFQVAGDNEEQFNVTVEKPPGSTEKSTGSTETESPNTSSINIPLAICLPILAVLLLLLLYFMCKQKITIWLERLREPHRRHVCPVFRV</sequence>
<dbReference type="InterPro" id="IPR036179">
    <property type="entry name" value="Ig-like_dom_sf"/>
</dbReference>
<accession>A0A9W7TDK7</accession>
<dbReference type="EMBL" id="JAFHDT010000021">
    <property type="protein sequence ID" value="KAI7794556.1"/>
    <property type="molecule type" value="Genomic_DNA"/>
</dbReference>
<name>A0A9W7TDK7_TRIRA</name>
<evidence type="ECO:0000313" key="4">
    <source>
        <dbReference type="Proteomes" id="UP001059041"/>
    </source>
</evidence>
<keyword evidence="4" id="KW-1185">Reference proteome</keyword>
<evidence type="ECO:0000256" key="2">
    <source>
        <dbReference type="SAM" id="Phobius"/>
    </source>
</evidence>
<comment type="caution">
    <text evidence="3">The sequence shown here is derived from an EMBL/GenBank/DDBJ whole genome shotgun (WGS) entry which is preliminary data.</text>
</comment>
<keyword evidence="2" id="KW-0472">Membrane</keyword>
<dbReference type="SUPFAM" id="SSF48726">
    <property type="entry name" value="Immunoglobulin"/>
    <property type="match status" value="1"/>
</dbReference>
<dbReference type="InterPro" id="IPR013783">
    <property type="entry name" value="Ig-like_fold"/>
</dbReference>
<protein>
    <recommendedName>
        <fullName evidence="5">Immunoglobulin V-set domain-containing protein</fullName>
    </recommendedName>
</protein>
<feature type="region of interest" description="Disordered" evidence="1">
    <location>
        <begin position="84"/>
        <end position="108"/>
    </location>
</feature>
<keyword evidence="2" id="KW-0812">Transmembrane</keyword>
<feature type="transmembrane region" description="Helical" evidence="2">
    <location>
        <begin position="112"/>
        <end position="133"/>
    </location>
</feature>
<evidence type="ECO:0000256" key="1">
    <source>
        <dbReference type="SAM" id="MobiDB-lite"/>
    </source>
</evidence>